<dbReference type="InterPro" id="IPR045036">
    <property type="entry name" value="Spartin-like"/>
</dbReference>
<evidence type="ECO:0000313" key="3">
    <source>
        <dbReference type="EMBL" id="KAE8735785.1"/>
    </source>
</evidence>
<feature type="domain" description="Senescence" evidence="2">
    <location>
        <begin position="151"/>
        <end position="203"/>
    </location>
</feature>
<evidence type="ECO:0000256" key="1">
    <source>
        <dbReference type="SAM" id="MobiDB-lite"/>
    </source>
</evidence>
<feature type="region of interest" description="Disordered" evidence="1">
    <location>
        <begin position="1"/>
        <end position="35"/>
    </location>
</feature>
<keyword evidence="4" id="KW-1185">Reference proteome</keyword>
<evidence type="ECO:0000313" key="4">
    <source>
        <dbReference type="Proteomes" id="UP000436088"/>
    </source>
</evidence>
<dbReference type="PANTHER" id="PTHR21068">
    <property type="entry name" value="SPARTIN"/>
    <property type="match status" value="1"/>
</dbReference>
<organism evidence="3 4">
    <name type="scientific">Hibiscus syriacus</name>
    <name type="common">Rose of Sharon</name>
    <dbReference type="NCBI Taxonomy" id="106335"/>
    <lineage>
        <taxon>Eukaryota</taxon>
        <taxon>Viridiplantae</taxon>
        <taxon>Streptophyta</taxon>
        <taxon>Embryophyta</taxon>
        <taxon>Tracheophyta</taxon>
        <taxon>Spermatophyta</taxon>
        <taxon>Magnoliopsida</taxon>
        <taxon>eudicotyledons</taxon>
        <taxon>Gunneridae</taxon>
        <taxon>Pentapetalae</taxon>
        <taxon>rosids</taxon>
        <taxon>malvids</taxon>
        <taxon>Malvales</taxon>
        <taxon>Malvaceae</taxon>
        <taxon>Malvoideae</taxon>
        <taxon>Hibiscus</taxon>
    </lineage>
</organism>
<dbReference type="AlphaFoldDB" id="A0A6A3D1Z3"/>
<protein>
    <submittedName>
        <fullName evidence="3">Pentatricopeptide repeat-containing protein</fullName>
    </submittedName>
</protein>
<accession>A0A6A3D1Z3</accession>
<proteinExistence type="predicted"/>
<name>A0A6A3D1Z3_HIBSY</name>
<dbReference type="EMBL" id="VEPZ02000032">
    <property type="protein sequence ID" value="KAE8735785.1"/>
    <property type="molecule type" value="Genomic_DNA"/>
</dbReference>
<feature type="compositionally biased region" description="Low complexity" evidence="1">
    <location>
        <begin position="17"/>
        <end position="34"/>
    </location>
</feature>
<comment type="caution">
    <text evidence="3">The sequence shown here is derived from an EMBL/GenBank/DDBJ whole genome shotgun (WGS) entry which is preliminary data.</text>
</comment>
<sequence length="413" mass="45887">MSSSPRKPPSLTPQADLSNLHNTSPSSSSLYPSLDMKGLSEDATHQDSEEQLLLKVPGAIVHLIEQQTSVELACGQERLLKDLDGLLETYSCFSVHEVKGIENWDPLDTRNVAPEELDRKEKRDLIVGSSMAYWTTLAPNVEDYSGSLPRAIASGSGYIAKGVLWCGDVTVDRLKWGNEFLTKNMKPGSTSEISPEALRRMKRYGEKAGEVTNEGLDAAGHAIGTAWAVFKIRKTLNPKSVFKPTTLAKAAAQANATQLKGQQNMNIIVDERTIHWVKWDILCKPVSRGGLGLIDKRVKNRALLSKWIWRFGCERDCLWKKVICAKNKQHPTSLAPNSAASRNTSWMWRSIIKPLSQGDKMFAKNLCPVLGDDKFIDFWTDCWSGELSLRQLTRTKCLTSSLLELRGDSSVIG</sequence>
<dbReference type="PANTHER" id="PTHR21068:SF50">
    <property type="entry name" value="PROTEIN EARLY-RESPONSIVE TO DEHYDRATION 7, CHLOROPLASTIC-LIKE ISOFORM X1"/>
    <property type="match status" value="1"/>
</dbReference>
<dbReference type="InterPro" id="IPR009686">
    <property type="entry name" value="Senescence/spartin_C"/>
</dbReference>
<dbReference type="Pfam" id="PF06911">
    <property type="entry name" value="Senescence"/>
    <property type="match status" value="1"/>
</dbReference>
<evidence type="ECO:0000259" key="2">
    <source>
        <dbReference type="Pfam" id="PF06911"/>
    </source>
</evidence>
<dbReference type="Proteomes" id="UP000436088">
    <property type="component" value="Unassembled WGS sequence"/>
</dbReference>
<gene>
    <name evidence="3" type="ORF">F3Y22_tig00000340pilonHSYRG01651</name>
</gene>
<reference evidence="3" key="1">
    <citation type="submission" date="2019-09" db="EMBL/GenBank/DDBJ databases">
        <title>Draft genome information of white flower Hibiscus syriacus.</title>
        <authorList>
            <person name="Kim Y.-M."/>
        </authorList>
    </citation>
    <scope>NUCLEOTIDE SEQUENCE [LARGE SCALE GENOMIC DNA]</scope>
    <source>
        <strain evidence="3">YM2019G1</strain>
    </source>
</reference>
<dbReference type="GO" id="GO:0005886">
    <property type="term" value="C:plasma membrane"/>
    <property type="evidence" value="ECO:0007669"/>
    <property type="project" value="TreeGrafter"/>
</dbReference>
<feature type="compositionally biased region" description="Pro residues" evidence="1">
    <location>
        <begin position="1"/>
        <end position="11"/>
    </location>
</feature>